<dbReference type="PANTHER" id="PTHR12993">
    <property type="entry name" value="N-ACETYLGLUCOSAMINYL-PHOSPHATIDYLINOSITOL DE-N-ACETYLASE-RELATED"/>
    <property type="match status" value="1"/>
</dbReference>
<gene>
    <name evidence="1" type="ORF">S01H1_42452</name>
</gene>
<dbReference type="GO" id="GO:0016811">
    <property type="term" value="F:hydrolase activity, acting on carbon-nitrogen (but not peptide) bonds, in linear amides"/>
    <property type="evidence" value="ECO:0007669"/>
    <property type="project" value="TreeGrafter"/>
</dbReference>
<comment type="caution">
    <text evidence="1">The sequence shown here is derived from an EMBL/GenBank/DDBJ whole genome shotgun (WGS) entry which is preliminary data.</text>
</comment>
<dbReference type="Pfam" id="PF02585">
    <property type="entry name" value="PIG-L"/>
    <property type="match status" value="1"/>
</dbReference>
<dbReference type="EMBL" id="BARS01027001">
    <property type="protein sequence ID" value="GAG06884.1"/>
    <property type="molecule type" value="Genomic_DNA"/>
</dbReference>
<dbReference type="InterPro" id="IPR024078">
    <property type="entry name" value="LmbE-like_dom_sf"/>
</dbReference>
<organism evidence="1">
    <name type="scientific">marine sediment metagenome</name>
    <dbReference type="NCBI Taxonomy" id="412755"/>
    <lineage>
        <taxon>unclassified sequences</taxon>
        <taxon>metagenomes</taxon>
        <taxon>ecological metagenomes</taxon>
    </lineage>
</organism>
<evidence type="ECO:0008006" key="2">
    <source>
        <dbReference type="Google" id="ProtNLM"/>
    </source>
</evidence>
<dbReference type="Gene3D" id="3.40.50.10320">
    <property type="entry name" value="LmbE-like"/>
    <property type="match status" value="1"/>
</dbReference>
<dbReference type="PANTHER" id="PTHR12993:SF11">
    <property type="entry name" value="N-ACETYLGLUCOSAMINYL-PHOSPHATIDYLINOSITOL DE-N-ACETYLASE"/>
    <property type="match status" value="1"/>
</dbReference>
<dbReference type="SUPFAM" id="SSF102588">
    <property type="entry name" value="LmbE-like"/>
    <property type="match status" value="1"/>
</dbReference>
<feature type="non-terminal residue" evidence="1">
    <location>
        <position position="182"/>
    </location>
</feature>
<name>X0UM84_9ZZZZ</name>
<evidence type="ECO:0000313" key="1">
    <source>
        <dbReference type="EMBL" id="GAG06884.1"/>
    </source>
</evidence>
<sequence length="182" mass="20889">MWNPKKILFVSPHTDDAELGAGGTIHKWHKEGAEVHSVIFSVVFENKIVREREVRSAGHKLGLRPENIILLEYTNRMFHKFRQEILQNLVDLNNTICPDVVFVPSSTDCHQDHQVIHQEAMRAFKKATLLGYELPWNTTDSSLRMTVGLDDKDIEAKLSASKSYSTQSHKPYMDRKFIKAMA</sequence>
<protein>
    <recommendedName>
        <fullName evidence="2">LmbE family protein</fullName>
    </recommendedName>
</protein>
<dbReference type="InterPro" id="IPR003737">
    <property type="entry name" value="GlcNAc_PI_deacetylase-related"/>
</dbReference>
<proteinExistence type="predicted"/>
<dbReference type="AlphaFoldDB" id="X0UM84"/>
<reference evidence="1" key="1">
    <citation type="journal article" date="2014" name="Front. Microbiol.">
        <title>High frequency of phylogenetically diverse reductive dehalogenase-homologous genes in deep subseafloor sedimentary metagenomes.</title>
        <authorList>
            <person name="Kawai M."/>
            <person name="Futagami T."/>
            <person name="Toyoda A."/>
            <person name="Takaki Y."/>
            <person name="Nishi S."/>
            <person name="Hori S."/>
            <person name="Arai W."/>
            <person name="Tsubouchi T."/>
            <person name="Morono Y."/>
            <person name="Uchiyama I."/>
            <person name="Ito T."/>
            <person name="Fujiyama A."/>
            <person name="Inagaki F."/>
            <person name="Takami H."/>
        </authorList>
    </citation>
    <scope>NUCLEOTIDE SEQUENCE</scope>
    <source>
        <strain evidence="1">Expedition CK06-06</strain>
    </source>
</reference>
<accession>X0UM84</accession>